<name>A0A2W1BCA1_HELAM</name>
<dbReference type="PANTHER" id="PTHR13628">
    <property type="entry name" value="TRANSMEMBRANE PROTEIN 267"/>
    <property type="match status" value="1"/>
</dbReference>
<sequence>MTNLKSRGIFHCTTFWLLLTTLILSYSYIEKKLNIYLLSFMIILAFTSHHLRDGNRRGLWFYPFGSSPPIDKSLYLFLLAVLPHLLACAYQTFKGGFTKNYVVDYSMVV</sequence>
<accession>A0A2W1BCA1</accession>
<evidence type="ECO:0000256" key="1">
    <source>
        <dbReference type="ARBA" id="ARBA00004141"/>
    </source>
</evidence>
<feature type="transmembrane region" description="Helical" evidence="6">
    <location>
        <begin position="73"/>
        <end position="93"/>
    </location>
</feature>
<keyword evidence="3 6" id="KW-0812">Transmembrane</keyword>
<organism evidence="7 8">
    <name type="scientific">Helicoverpa armigera</name>
    <name type="common">Cotton bollworm</name>
    <name type="synonym">Heliothis armigera</name>
    <dbReference type="NCBI Taxonomy" id="29058"/>
    <lineage>
        <taxon>Eukaryota</taxon>
        <taxon>Metazoa</taxon>
        <taxon>Ecdysozoa</taxon>
        <taxon>Arthropoda</taxon>
        <taxon>Hexapoda</taxon>
        <taxon>Insecta</taxon>
        <taxon>Pterygota</taxon>
        <taxon>Neoptera</taxon>
        <taxon>Endopterygota</taxon>
        <taxon>Lepidoptera</taxon>
        <taxon>Glossata</taxon>
        <taxon>Ditrysia</taxon>
        <taxon>Noctuoidea</taxon>
        <taxon>Noctuidae</taxon>
        <taxon>Heliothinae</taxon>
        <taxon>Helicoverpa</taxon>
    </lineage>
</organism>
<feature type="transmembrane region" description="Helical" evidence="6">
    <location>
        <begin position="9"/>
        <end position="29"/>
    </location>
</feature>
<evidence type="ECO:0000256" key="2">
    <source>
        <dbReference type="ARBA" id="ARBA00013977"/>
    </source>
</evidence>
<reference evidence="7 8" key="1">
    <citation type="journal article" date="2017" name="BMC Biol.">
        <title>Genomic innovations, transcriptional plasticity and gene loss underlying the evolution and divergence of two highly polyphagous and invasive Helicoverpa pest species.</title>
        <authorList>
            <person name="Pearce S.L."/>
            <person name="Clarke D.F."/>
            <person name="East P.D."/>
            <person name="Elfekih S."/>
            <person name="Gordon K.H."/>
            <person name="Jermiin L.S."/>
            <person name="McGaughran A."/>
            <person name="Oakeshott J.G."/>
            <person name="Papanikolaou A."/>
            <person name="Perera O.P."/>
            <person name="Rane R.V."/>
            <person name="Richards S."/>
            <person name="Tay W.T."/>
            <person name="Walsh T.K."/>
            <person name="Anderson A."/>
            <person name="Anderson C.J."/>
            <person name="Asgari S."/>
            <person name="Board P.G."/>
            <person name="Bretschneider A."/>
            <person name="Campbell P.M."/>
            <person name="Chertemps T."/>
            <person name="Christeller J.T."/>
            <person name="Coppin C.W."/>
            <person name="Downes S.J."/>
            <person name="Duan G."/>
            <person name="Farnsworth C.A."/>
            <person name="Good R.T."/>
            <person name="Han L.B."/>
            <person name="Han Y.C."/>
            <person name="Hatje K."/>
            <person name="Horne I."/>
            <person name="Huang Y.P."/>
            <person name="Hughes D.S."/>
            <person name="Jacquin-Joly E."/>
            <person name="James W."/>
            <person name="Jhangiani S."/>
            <person name="Kollmar M."/>
            <person name="Kuwar S.S."/>
            <person name="Li S."/>
            <person name="Liu N.Y."/>
            <person name="Maibeche M.T."/>
            <person name="Miller J.R."/>
            <person name="Montagne N."/>
            <person name="Perry T."/>
            <person name="Qu J."/>
            <person name="Song S.V."/>
            <person name="Sutton G.G."/>
            <person name="Vogel H."/>
            <person name="Walenz B.P."/>
            <person name="Xu W."/>
            <person name="Zhang H.J."/>
            <person name="Zou Z."/>
            <person name="Batterham P."/>
            <person name="Edwards O.R."/>
            <person name="Feyereisen R."/>
            <person name="Gibbs R.A."/>
            <person name="Heckel D.G."/>
            <person name="McGrath A."/>
            <person name="Robin C."/>
            <person name="Scherer S.E."/>
            <person name="Worley K.C."/>
            <person name="Wu Y.D."/>
        </authorList>
    </citation>
    <scope>NUCLEOTIDE SEQUENCE [LARGE SCALE GENOMIC DNA]</scope>
    <source>
        <strain evidence="7">Harm_GR_Male_#8</strain>
        <tissue evidence="7">Whole organism</tissue>
    </source>
</reference>
<feature type="transmembrane region" description="Helical" evidence="6">
    <location>
        <begin position="35"/>
        <end position="52"/>
    </location>
</feature>
<protein>
    <recommendedName>
        <fullName evidence="2">Transmembrane protein 267</fullName>
    </recommendedName>
</protein>
<evidence type="ECO:0000313" key="7">
    <source>
        <dbReference type="EMBL" id="PZC71454.1"/>
    </source>
</evidence>
<keyword evidence="8" id="KW-1185">Reference proteome</keyword>
<evidence type="ECO:0000256" key="5">
    <source>
        <dbReference type="ARBA" id="ARBA00023136"/>
    </source>
</evidence>
<keyword evidence="5 6" id="KW-0472">Membrane</keyword>
<proteinExistence type="predicted"/>
<evidence type="ECO:0000256" key="3">
    <source>
        <dbReference type="ARBA" id="ARBA00022692"/>
    </source>
</evidence>
<keyword evidence="4 6" id="KW-1133">Transmembrane helix</keyword>
<dbReference type="AlphaFoldDB" id="A0A2W1BCA1"/>
<comment type="subcellular location">
    <subcellularLocation>
        <location evidence="1">Membrane</location>
        <topology evidence="1">Multi-pass membrane protein</topology>
    </subcellularLocation>
</comment>
<evidence type="ECO:0000256" key="6">
    <source>
        <dbReference type="SAM" id="Phobius"/>
    </source>
</evidence>
<dbReference type="EMBL" id="KZ150313">
    <property type="protein sequence ID" value="PZC71454.1"/>
    <property type="molecule type" value="Genomic_DNA"/>
</dbReference>
<gene>
    <name evidence="7" type="primary">HaOG213376</name>
    <name evidence="7" type="ORF">B5X24_HaOG213376</name>
</gene>
<dbReference type="InterPro" id="IPR026572">
    <property type="entry name" value="TMEM267"/>
</dbReference>
<dbReference type="GO" id="GO:0016020">
    <property type="term" value="C:membrane"/>
    <property type="evidence" value="ECO:0007669"/>
    <property type="project" value="UniProtKB-SubCell"/>
</dbReference>
<dbReference type="PANTHER" id="PTHR13628:SF1">
    <property type="entry name" value="TRANSMEMBRANE PROTEIN 267"/>
    <property type="match status" value="1"/>
</dbReference>
<dbReference type="Proteomes" id="UP000249218">
    <property type="component" value="Unassembled WGS sequence"/>
</dbReference>
<evidence type="ECO:0000256" key="4">
    <source>
        <dbReference type="ARBA" id="ARBA00022989"/>
    </source>
</evidence>
<dbReference type="OrthoDB" id="10014558at2759"/>
<evidence type="ECO:0000313" key="8">
    <source>
        <dbReference type="Proteomes" id="UP000249218"/>
    </source>
</evidence>